<dbReference type="SUPFAM" id="SSF52047">
    <property type="entry name" value="RNI-like"/>
    <property type="match status" value="1"/>
</dbReference>
<sequence>MEKFPLFFQQGQKRNSEGQMKLLQEASLNTRDDKNVKKYVESVSIVTPNIQHEWNFRFDTFAHEFDNIRHLTVKTEGSSNFFKYTNVMPQIESLELITDAADERAIFNLNHCKPFPALKHLTINGFLLDFDEEDTEGLNLQVKILDLINCSWNYPFQLKSFGSEIITLRLTYHNHQFILSERFREFLHNPNLPQLQYLTISNQNNLKLHITYRIMNFLRNIPALKRLYLLGNIYNETINNFTIHDMENKIRYIMNVNDVKIFYSSFVDA</sequence>
<comment type="caution">
    <text evidence="1">The sequence shown here is derived from an EMBL/GenBank/DDBJ whole genome shotgun (WGS) entry which is preliminary data.</text>
</comment>
<evidence type="ECO:0000313" key="2">
    <source>
        <dbReference type="Proteomes" id="UP000189513"/>
    </source>
</evidence>
<dbReference type="Proteomes" id="UP000189513">
    <property type="component" value="Unassembled WGS sequence"/>
</dbReference>
<dbReference type="AlphaFoldDB" id="A0A1V2L3S3"/>
<organism evidence="1 2">
    <name type="scientific">Cyberlindnera fabianii</name>
    <name type="common">Yeast</name>
    <name type="synonym">Hansenula fabianii</name>
    <dbReference type="NCBI Taxonomy" id="36022"/>
    <lineage>
        <taxon>Eukaryota</taxon>
        <taxon>Fungi</taxon>
        <taxon>Dikarya</taxon>
        <taxon>Ascomycota</taxon>
        <taxon>Saccharomycotina</taxon>
        <taxon>Saccharomycetes</taxon>
        <taxon>Phaffomycetales</taxon>
        <taxon>Phaffomycetaceae</taxon>
        <taxon>Cyberlindnera</taxon>
    </lineage>
</organism>
<dbReference type="STRING" id="36022.A0A1V2L3S3"/>
<dbReference type="EMBL" id="MPUK01000007">
    <property type="protein sequence ID" value="ONH66400.1"/>
    <property type="molecule type" value="Genomic_DNA"/>
</dbReference>
<proteinExistence type="predicted"/>
<dbReference type="VEuPathDB" id="FungiDB:BON22_3822"/>
<gene>
    <name evidence="1" type="ORF">BON22_3822</name>
</gene>
<reference evidence="2" key="1">
    <citation type="journal article" date="2017" name="Genome Announc.">
        <title>Genome sequences of Cyberlindnera fabianii 65, Pichia kudriavzevii 129, and Saccharomyces cerevisiae 131 isolated from fermented masau fruits in Zimbabwe.</title>
        <authorList>
            <person name="van Rijswijck I.M.H."/>
            <person name="Derks M.F.L."/>
            <person name="Abee T."/>
            <person name="de Ridder D."/>
            <person name="Smid E.J."/>
        </authorList>
    </citation>
    <scope>NUCLEOTIDE SEQUENCE [LARGE SCALE GENOMIC DNA]</scope>
    <source>
        <strain evidence="2">65</strain>
    </source>
</reference>
<name>A0A1V2L3S3_CYBFA</name>
<evidence type="ECO:0000313" key="1">
    <source>
        <dbReference type="EMBL" id="ONH66400.1"/>
    </source>
</evidence>
<keyword evidence="2" id="KW-1185">Reference proteome</keyword>
<protein>
    <submittedName>
        <fullName evidence="1">Uncharacterized protein</fullName>
    </submittedName>
</protein>
<accession>A0A1V2L3S3</accession>